<accession>A0A3N1GD22</accession>
<comment type="caution">
    <text evidence="1">The sequence shown here is derived from an EMBL/GenBank/DDBJ whole genome shotgun (WGS) entry which is preliminary data.</text>
</comment>
<evidence type="ECO:0000313" key="2">
    <source>
        <dbReference type="Proteomes" id="UP000271683"/>
    </source>
</evidence>
<dbReference type="AlphaFoldDB" id="A0A3N1GD22"/>
<gene>
    <name evidence="1" type="ORF">EDD30_0890</name>
</gene>
<proteinExistence type="predicted"/>
<dbReference type="Proteomes" id="UP000271683">
    <property type="component" value="Unassembled WGS sequence"/>
</dbReference>
<evidence type="ECO:0000313" key="1">
    <source>
        <dbReference type="EMBL" id="ROP28176.1"/>
    </source>
</evidence>
<sequence length="37" mass="3979">MVLVAAPAHDILVVHPETAIADLIARHYAQREAVDDG</sequence>
<dbReference type="EMBL" id="RJKL01000001">
    <property type="protein sequence ID" value="ROP28176.1"/>
    <property type="molecule type" value="Genomic_DNA"/>
</dbReference>
<organism evidence="1 2">
    <name type="scientific">Couchioplanes caeruleus</name>
    <dbReference type="NCBI Taxonomy" id="56438"/>
    <lineage>
        <taxon>Bacteria</taxon>
        <taxon>Bacillati</taxon>
        <taxon>Actinomycetota</taxon>
        <taxon>Actinomycetes</taxon>
        <taxon>Micromonosporales</taxon>
        <taxon>Micromonosporaceae</taxon>
        <taxon>Couchioplanes</taxon>
    </lineage>
</organism>
<reference evidence="1 2" key="1">
    <citation type="submission" date="2018-11" db="EMBL/GenBank/DDBJ databases">
        <title>Sequencing the genomes of 1000 actinobacteria strains.</title>
        <authorList>
            <person name="Klenk H.-P."/>
        </authorList>
    </citation>
    <scope>NUCLEOTIDE SEQUENCE [LARGE SCALE GENOMIC DNA]</scope>
    <source>
        <strain evidence="1 2">DSM 43634</strain>
    </source>
</reference>
<protein>
    <submittedName>
        <fullName evidence="1">Uncharacterized protein</fullName>
    </submittedName>
</protein>
<name>A0A3N1GD22_9ACTN</name>